<proteinExistence type="predicted"/>
<name>A0ACC1RJ41_9HYPO</name>
<sequence length="131" mass="13472">MHSRILFPLAVGLLGLNSVIAGPCKPTSLTTTSEVSQTSSQTSELSSTISETSTETETATESTESTTLTSTTEFLTTSSTTEATTTTTSAAGPNPDECTTDADCDGATPFCDAGTCVATNPNAENLHCYRS</sequence>
<dbReference type="EMBL" id="JANRMS010003151">
    <property type="protein sequence ID" value="KAJ3519448.1"/>
    <property type="molecule type" value="Genomic_DNA"/>
</dbReference>
<dbReference type="Proteomes" id="UP001148629">
    <property type="component" value="Unassembled WGS sequence"/>
</dbReference>
<keyword evidence="2" id="KW-1185">Reference proteome</keyword>
<reference evidence="1" key="1">
    <citation type="submission" date="2022-08" db="EMBL/GenBank/DDBJ databases">
        <title>Genome Sequence of Fusarium decemcellulare.</title>
        <authorList>
            <person name="Buettner E."/>
        </authorList>
    </citation>
    <scope>NUCLEOTIDE SEQUENCE</scope>
    <source>
        <strain evidence="1">Babe19</strain>
    </source>
</reference>
<protein>
    <submittedName>
        <fullName evidence="1">Uncharacterized protein</fullName>
    </submittedName>
</protein>
<comment type="caution">
    <text evidence="1">The sequence shown here is derived from an EMBL/GenBank/DDBJ whole genome shotgun (WGS) entry which is preliminary data.</text>
</comment>
<evidence type="ECO:0000313" key="2">
    <source>
        <dbReference type="Proteomes" id="UP001148629"/>
    </source>
</evidence>
<gene>
    <name evidence="1" type="ORF">NM208_g14122</name>
</gene>
<accession>A0ACC1RJ41</accession>
<organism evidence="1 2">
    <name type="scientific">Fusarium decemcellulare</name>
    <dbReference type="NCBI Taxonomy" id="57161"/>
    <lineage>
        <taxon>Eukaryota</taxon>
        <taxon>Fungi</taxon>
        <taxon>Dikarya</taxon>
        <taxon>Ascomycota</taxon>
        <taxon>Pezizomycotina</taxon>
        <taxon>Sordariomycetes</taxon>
        <taxon>Hypocreomycetidae</taxon>
        <taxon>Hypocreales</taxon>
        <taxon>Nectriaceae</taxon>
        <taxon>Fusarium</taxon>
        <taxon>Fusarium decemcellulare species complex</taxon>
    </lineage>
</organism>
<evidence type="ECO:0000313" key="1">
    <source>
        <dbReference type="EMBL" id="KAJ3519448.1"/>
    </source>
</evidence>